<name>A0A6D2CDR6_9HELI</name>
<evidence type="ECO:0000313" key="1">
    <source>
        <dbReference type="EMBL" id="TLE05930.1"/>
    </source>
</evidence>
<reference evidence="1 2" key="1">
    <citation type="journal article" date="2014" name="Genome Announc.">
        <title>Draft genome sequences of eight enterohepatic helicobacter species isolated from both laboratory and wild rodents.</title>
        <authorList>
            <person name="Sheh A."/>
            <person name="Shen Z."/>
            <person name="Fox J.G."/>
        </authorList>
    </citation>
    <scope>NUCLEOTIDE SEQUENCE [LARGE SCALE GENOMIC DNA]</scope>
    <source>
        <strain evidence="1 2">Missouri</strain>
    </source>
</reference>
<dbReference type="RefSeq" id="WP_004088091.1">
    <property type="nucleotide sequence ID" value="NZ_JAERIZ010000012.1"/>
</dbReference>
<dbReference type="AlphaFoldDB" id="A0A6D2CDR6"/>
<evidence type="ECO:0000313" key="2">
    <source>
        <dbReference type="Proteomes" id="UP000029870"/>
    </source>
</evidence>
<dbReference type="Proteomes" id="UP000029870">
    <property type="component" value="Unassembled WGS sequence"/>
</dbReference>
<protein>
    <recommendedName>
        <fullName evidence="3">Autotransporter domain-containing protein</fullName>
    </recommendedName>
</protein>
<evidence type="ECO:0008006" key="3">
    <source>
        <dbReference type="Google" id="ProtNLM"/>
    </source>
</evidence>
<sequence>MKNREKKNNARVNVGGGYFGQSGGNLVFYGTNLGYDRLFSFGSNDYLIGAMAGIGGSNYSLSGIKDTSLFYNVGFYVNTDIQEVHEVQSNMNFSYMDSNKTIESQNNMPSDSMRAGTFGWLWSSYYKYKFDFGNLGEFKQVLKPVGLINIGFNGIGAFSGTTYKQKAYNDFNFALGAGVEYSIVKENAIYSAQVIAKQGVYSSGDQIFVSLSNAQNFMGYDLRNNTLGFQLNFTGYNKFDYDLSLQYGISSLFDIQGNFGVKGDVRLQYKF</sequence>
<gene>
    <name evidence="1" type="ORF">LS77_001655</name>
</gene>
<proteinExistence type="predicted"/>
<dbReference type="GeneID" id="60657201"/>
<organism evidence="1 2">
    <name type="scientific">Helicobacter bilis</name>
    <dbReference type="NCBI Taxonomy" id="37372"/>
    <lineage>
        <taxon>Bacteria</taxon>
        <taxon>Pseudomonadati</taxon>
        <taxon>Campylobacterota</taxon>
        <taxon>Epsilonproteobacteria</taxon>
        <taxon>Campylobacterales</taxon>
        <taxon>Helicobacteraceae</taxon>
        <taxon>Helicobacter</taxon>
    </lineage>
</organism>
<accession>A0A6D2CDR6</accession>
<dbReference type="EMBL" id="JRPH02000004">
    <property type="protein sequence ID" value="TLE05930.1"/>
    <property type="molecule type" value="Genomic_DNA"/>
</dbReference>
<comment type="caution">
    <text evidence="1">The sequence shown here is derived from an EMBL/GenBank/DDBJ whole genome shotgun (WGS) entry which is preliminary data.</text>
</comment>
<dbReference type="SUPFAM" id="SSF103515">
    <property type="entry name" value="Autotransporter"/>
    <property type="match status" value="1"/>
</dbReference>
<dbReference type="InterPro" id="IPR036709">
    <property type="entry name" value="Autotransporte_beta_dom_sf"/>
</dbReference>